<gene>
    <name evidence="1" type="ORF">CHPC1182_000271</name>
</gene>
<evidence type="ECO:0000313" key="1">
    <source>
        <dbReference type="EMBL" id="QGT52617.1"/>
    </source>
</evidence>
<evidence type="ECO:0000313" key="2">
    <source>
        <dbReference type="Proteomes" id="UP000425681"/>
    </source>
</evidence>
<accession>A0A650ERL7</accession>
<sequence>MVYIVYIVSFILYSWFLFKVGKKNAETKDTIKLVITGKPEQVKEAIKTINEQNYLLK</sequence>
<organism evidence="1 2">
    <name type="scientific">Lactococcus phage CHPC1182</name>
    <dbReference type="NCBI Taxonomy" id="2675242"/>
    <lineage>
        <taxon>Viruses</taxon>
        <taxon>Duplodnaviria</taxon>
        <taxon>Heunggongvirae</taxon>
        <taxon>Uroviricota</taxon>
        <taxon>Caudoviricetes</taxon>
        <taxon>Ceduovirus</taxon>
        <taxon>Ceduovirus CHPC1182</taxon>
    </lineage>
</organism>
<name>A0A650ERL7_9CAUD</name>
<dbReference type="Proteomes" id="UP000425681">
    <property type="component" value="Segment"/>
</dbReference>
<proteinExistence type="predicted"/>
<dbReference type="EMBL" id="MN689510">
    <property type="protein sequence ID" value="QGT52617.1"/>
    <property type="molecule type" value="Genomic_DNA"/>
</dbReference>
<reference evidence="1 2" key="1">
    <citation type="submission" date="2019-11" db="EMBL/GenBank/DDBJ databases">
        <title>Genome Sequences of 31 Lactococcus lactis Bacteriophages Isolated from Foods.</title>
        <authorList>
            <person name="Marcelli B."/>
            <person name="de Jong A."/>
            <person name="Kuipers O.P."/>
        </authorList>
    </citation>
    <scope>NUCLEOTIDE SEQUENCE [LARGE SCALE GENOMIC DNA]</scope>
</reference>
<keyword evidence="2" id="KW-1185">Reference proteome</keyword>
<protein>
    <submittedName>
        <fullName evidence="1">Transcriptional regulator</fullName>
    </submittedName>
</protein>